<organism evidence="2 3">
    <name type="scientific">Cohaesibacter marisflavi</name>
    <dbReference type="NCBI Taxonomy" id="655353"/>
    <lineage>
        <taxon>Bacteria</taxon>
        <taxon>Pseudomonadati</taxon>
        <taxon>Pseudomonadota</taxon>
        <taxon>Alphaproteobacteria</taxon>
        <taxon>Hyphomicrobiales</taxon>
        <taxon>Cohaesibacteraceae</taxon>
    </lineage>
</organism>
<dbReference type="Pfam" id="PF02641">
    <property type="entry name" value="DUF190"/>
    <property type="match status" value="1"/>
</dbReference>
<dbReference type="Gene3D" id="3.30.70.120">
    <property type="match status" value="1"/>
</dbReference>
<comment type="similarity">
    <text evidence="1">Belongs to the UPF0166 family.</text>
</comment>
<evidence type="ECO:0000313" key="2">
    <source>
        <dbReference type="EMBL" id="SFO46078.1"/>
    </source>
</evidence>
<dbReference type="InterPro" id="IPR011322">
    <property type="entry name" value="N-reg_PII-like_a/b"/>
</dbReference>
<evidence type="ECO:0000256" key="1">
    <source>
        <dbReference type="ARBA" id="ARBA00010554"/>
    </source>
</evidence>
<dbReference type="InterPro" id="IPR015867">
    <property type="entry name" value="N-reg_PII/ATP_PRibTrfase_C"/>
</dbReference>
<dbReference type="STRING" id="655353.SAMN04488056_106165"/>
<proteinExistence type="inferred from homology"/>
<dbReference type="SUPFAM" id="SSF54913">
    <property type="entry name" value="GlnB-like"/>
    <property type="match status" value="1"/>
</dbReference>
<dbReference type="Proteomes" id="UP000199236">
    <property type="component" value="Unassembled WGS sequence"/>
</dbReference>
<dbReference type="OrthoDB" id="5339790at2"/>
<dbReference type="InterPro" id="IPR003793">
    <property type="entry name" value="UPF0166"/>
</dbReference>
<reference evidence="2 3" key="1">
    <citation type="submission" date="2016-10" db="EMBL/GenBank/DDBJ databases">
        <authorList>
            <person name="de Groot N.N."/>
        </authorList>
    </citation>
    <scope>NUCLEOTIDE SEQUENCE [LARGE SCALE GENOMIC DNA]</scope>
    <source>
        <strain evidence="2 3">CGMCC 1.9157</strain>
    </source>
</reference>
<keyword evidence="3" id="KW-1185">Reference proteome</keyword>
<sequence>MTKGFLITLFMQRSREHEDRPLARWIIDQAMQLGIRGATLSTAQEGFGHDGRYHSNGYFDMQDPPQRLTMAVTASECDAFFALMRSNDLKVFFTKEEIEFGFTSEEL</sequence>
<gene>
    <name evidence="2" type="ORF">SAMN04488056_106165</name>
</gene>
<dbReference type="AlphaFoldDB" id="A0A1I5HCM4"/>
<dbReference type="RefSeq" id="WP_090073011.1">
    <property type="nucleotide sequence ID" value="NZ_FOVR01000006.1"/>
</dbReference>
<protein>
    <submittedName>
        <fullName evidence="2">Uncharacterized ACR, COG1993</fullName>
    </submittedName>
</protein>
<accession>A0A1I5HCM4</accession>
<dbReference type="EMBL" id="FOVR01000006">
    <property type="protein sequence ID" value="SFO46078.1"/>
    <property type="molecule type" value="Genomic_DNA"/>
</dbReference>
<name>A0A1I5HCM4_9HYPH</name>
<evidence type="ECO:0000313" key="3">
    <source>
        <dbReference type="Proteomes" id="UP000199236"/>
    </source>
</evidence>